<keyword evidence="8 11" id="KW-1133">Transmembrane helix</keyword>
<evidence type="ECO:0000256" key="1">
    <source>
        <dbReference type="ARBA" id="ARBA00000085"/>
    </source>
</evidence>
<organism evidence="14 15">
    <name type="scientific">Dokdonella koreensis DS-123</name>
    <dbReference type="NCBI Taxonomy" id="1300342"/>
    <lineage>
        <taxon>Bacteria</taxon>
        <taxon>Pseudomonadati</taxon>
        <taxon>Pseudomonadota</taxon>
        <taxon>Gammaproteobacteria</taxon>
        <taxon>Lysobacterales</taxon>
        <taxon>Rhodanobacteraceae</taxon>
        <taxon>Dokdonella</taxon>
    </lineage>
</organism>
<keyword evidence="10 11" id="KW-0472">Membrane</keyword>
<keyword evidence="9" id="KW-0902">Two-component regulatory system</keyword>
<dbReference type="PRINTS" id="PR00344">
    <property type="entry name" value="BCTRLSENSOR"/>
</dbReference>
<evidence type="ECO:0000256" key="9">
    <source>
        <dbReference type="ARBA" id="ARBA00023012"/>
    </source>
</evidence>
<evidence type="ECO:0000313" key="15">
    <source>
        <dbReference type="Proteomes" id="UP000076830"/>
    </source>
</evidence>
<dbReference type="InterPro" id="IPR036890">
    <property type="entry name" value="HATPase_C_sf"/>
</dbReference>
<evidence type="ECO:0000259" key="13">
    <source>
        <dbReference type="PROSITE" id="PS50885"/>
    </source>
</evidence>
<keyword evidence="7 14" id="KW-0418">Kinase</keyword>
<dbReference type="EMBL" id="CP015249">
    <property type="protein sequence ID" value="ANB18831.1"/>
    <property type="molecule type" value="Genomic_DNA"/>
</dbReference>
<dbReference type="EC" id="2.7.13.3" evidence="3"/>
<dbReference type="Gene3D" id="1.10.287.130">
    <property type="match status" value="1"/>
</dbReference>
<sequence length="453" mass="48637">MWPTSLSGRLLLSALIGVFAACIAAGAIVGAFAYLLETDYLADIELVDELDKLERGLRTGADGRLAFTLQRSSDMYDALRKDTAFLIADAGGRAVFSSPAGPALEALKHLPPAASEAPVDDPVLPVLLQVRERRVIRAGTGYTLRVARSNRMVERLGVYARQLYLGSAAASVLVALSVFAIVIYLTVRRAVVPLQRASAIAAGIGPRALSTRLHAEGIPSEMTPLIDALNAALERLEQGFKVQQDFLAMAAHELKTPLTLLQAEIEIGGDMNQAAMLRETQLMARQTHQLLHLAEVSEGRNYRFSRRSLWALAADAAGYLGRLAERSSVSLQVERQGPEAFVDADEGAVFVLLKNLIENAIRHSPPGSVVTLDVSAQGFAVVDQGAGVDPADCEHLFKRFWRASSATEGAGLGLAIVREICTAHQWEVRFEEAPAGGARFVVTIPAAALRVGE</sequence>
<dbReference type="SUPFAM" id="SSF55874">
    <property type="entry name" value="ATPase domain of HSP90 chaperone/DNA topoisomerase II/histidine kinase"/>
    <property type="match status" value="1"/>
</dbReference>
<dbReference type="Pfam" id="PF00512">
    <property type="entry name" value="HisKA"/>
    <property type="match status" value="1"/>
</dbReference>
<keyword evidence="4" id="KW-0597">Phosphoprotein</keyword>
<dbReference type="GO" id="GO:0000155">
    <property type="term" value="F:phosphorelay sensor kinase activity"/>
    <property type="evidence" value="ECO:0007669"/>
    <property type="project" value="InterPro"/>
</dbReference>
<feature type="domain" description="HAMP" evidence="13">
    <location>
        <begin position="188"/>
        <end position="241"/>
    </location>
</feature>
<name>A0A160DX55_9GAMM</name>
<accession>A0A160DX55</accession>
<dbReference type="GO" id="GO:0005886">
    <property type="term" value="C:plasma membrane"/>
    <property type="evidence" value="ECO:0007669"/>
    <property type="project" value="TreeGrafter"/>
</dbReference>
<evidence type="ECO:0000256" key="10">
    <source>
        <dbReference type="ARBA" id="ARBA00023136"/>
    </source>
</evidence>
<evidence type="ECO:0000256" key="8">
    <source>
        <dbReference type="ARBA" id="ARBA00022989"/>
    </source>
</evidence>
<dbReference type="STRING" id="1300342.I596_2837"/>
<dbReference type="Proteomes" id="UP000076830">
    <property type="component" value="Chromosome"/>
</dbReference>
<dbReference type="PANTHER" id="PTHR45436:SF5">
    <property type="entry name" value="SENSOR HISTIDINE KINASE TRCS"/>
    <property type="match status" value="1"/>
</dbReference>
<keyword evidence="6 11" id="KW-0812">Transmembrane</keyword>
<feature type="transmembrane region" description="Helical" evidence="11">
    <location>
        <begin position="12"/>
        <end position="36"/>
    </location>
</feature>
<comment type="subcellular location">
    <subcellularLocation>
        <location evidence="2">Membrane</location>
    </subcellularLocation>
</comment>
<dbReference type="PROSITE" id="PS50885">
    <property type="entry name" value="HAMP"/>
    <property type="match status" value="1"/>
</dbReference>
<dbReference type="InterPro" id="IPR003661">
    <property type="entry name" value="HisK_dim/P_dom"/>
</dbReference>
<evidence type="ECO:0000256" key="5">
    <source>
        <dbReference type="ARBA" id="ARBA00022679"/>
    </source>
</evidence>
<evidence type="ECO:0000256" key="2">
    <source>
        <dbReference type="ARBA" id="ARBA00004370"/>
    </source>
</evidence>
<dbReference type="InterPro" id="IPR036097">
    <property type="entry name" value="HisK_dim/P_sf"/>
</dbReference>
<gene>
    <name evidence="14" type="ORF">I596_2837</name>
</gene>
<evidence type="ECO:0000256" key="11">
    <source>
        <dbReference type="SAM" id="Phobius"/>
    </source>
</evidence>
<evidence type="ECO:0000256" key="6">
    <source>
        <dbReference type="ARBA" id="ARBA00022692"/>
    </source>
</evidence>
<feature type="transmembrane region" description="Helical" evidence="11">
    <location>
        <begin position="163"/>
        <end position="187"/>
    </location>
</feature>
<dbReference type="CDD" id="cd00082">
    <property type="entry name" value="HisKA"/>
    <property type="match status" value="1"/>
</dbReference>
<dbReference type="AlphaFoldDB" id="A0A160DX55"/>
<evidence type="ECO:0000259" key="12">
    <source>
        <dbReference type="PROSITE" id="PS50109"/>
    </source>
</evidence>
<keyword evidence="15" id="KW-1185">Reference proteome</keyword>
<dbReference type="OrthoDB" id="9804645at2"/>
<dbReference type="PROSITE" id="PS50109">
    <property type="entry name" value="HIS_KIN"/>
    <property type="match status" value="1"/>
</dbReference>
<dbReference type="SMART" id="SM00304">
    <property type="entry name" value="HAMP"/>
    <property type="match status" value="1"/>
</dbReference>
<dbReference type="KEGG" id="dko:I596_2837"/>
<dbReference type="InterPro" id="IPR004358">
    <property type="entry name" value="Sig_transdc_His_kin-like_C"/>
</dbReference>
<dbReference type="InterPro" id="IPR050428">
    <property type="entry name" value="TCS_sensor_his_kinase"/>
</dbReference>
<evidence type="ECO:0000256" key="3">
    <source>
        <dbReference type="ARBA" id="ARBA00012438"/>
    </source>
</evidence>
<dbReference type="Gene3D" id="3.30.565.10">
    <property type="entry name" value="Histidine kinase-like ATPase, C-terminal domain"/>
    <property type="match status" value="1"/>
</dbReference>
<dbReference type="InterPro" id="IPR005467">
    <property type="entry name" value="His_kinase_dom"/>
</dbReference>
<reference evidence="14 15" key="1">
    <citation type="submission" date="2016-04" db="EMBL/GenBank/DDBJ databases">
        <title>Complete genome sequence of Dokdonella koreensis DS-123T.</title>
        <authorList>
            <person name="Kim J.F."/>
            <person name="Lee H."/>
            <person name="Kwak M.-J."/>
        </authorList>
    </citation>
    <scope>NUCLEOTIDE SEQUENCE [LARGE SCALE GENOMIC DNA]</scope>
    <source>
        <strain evidence="14 15">DS-123</strain>
    </source>
</reference>
<feature type="domain" description="Histidine kinase" evidence="12">
    <location>
        <begin position="249"/>
        <end position="448"/>
    </location>
</feature>
<dbReference type="Pfam" id="PF02518">
    <property type="entry name" value="HATPase_c"/>
    <property type="match status" value="1"/>
</dbReference>
<evidence type="ECO:0000313" key="14">
    <source>
        <dbReference type="EMBL" id="ANB18831.1"/>
    </source>
</evidence>
<dbReference type="InterPro" id="IPR003594">
    <property type="entry name" value="HATPase_dom"/>
</dbReference>
<proteinExistence type="predicted"/>
<dbReference type="CDD" id="cd00075">
    <property type="entry name" value="HATPase"/>
    <property type="match status" value="1"/>
</dbReference>
<dbReference type="SMART" id="SM00387">
    <property type="entry name" value="HATPase_c"/>
    <property type="match status" value="1"/>
</dbReference>
<dbReference type="SUPFAM" id="SSF47384">
    <property type="entry name" value="Homodimeric domain of signal transducing histidine kinase"/>
    <property type="match status" value="1"/>
</dbReference>
<evidence type="ECO:0000256" key="7">
    <source>
        <dbReference type="ARBA" id="ARBA00022777"/>
    </source>
</evidence>
<evidence type="ECO:0000256" key="4">
    <source>
        <dbReference type="ARBA" id="ARBA00022553"/>
    </source>
</evidence>
<dbReference type="InterPro" id="IPR003660">
    <property type="entry name" value="HAMP_dom"/>
</dbReference>
<comment type="catalytic activity">
    <reaction evidence="1">
        <text>ATP + protein L-histidine = ADP + protein N-phospho-L-histidine.</text>
        <dbReference type="EC" id="2.7.13.3"/>
    </reaction>
</comment>
<keyword evidence="5" id="KW-0808">Transferase</keyword>
<dbReference type="SMART" id="SM00388">
    <property type="entry name" value="HisKA"/>
    <property type="match status" value="1"/>
</dbReference>
<protein>
    <recommendedName>
        <fullName evidence="3">histidine kinase</fullName>
        <ecNumber evidence="3">2.7.13.3</ecNumber>
    </recommendedName>
</protein>
<dbReference type="PANTHER" id="PTHR45436">
    <property type="entry name" value="SENSOR HISTIDINE KINASE YKOH"/>
    <property type="match status" value="1"/>
</dbReference>